<dbReference type="Proteomes" id="UP000815677">
    <property type="component" value="Unassembled WGS sequence"/>
</dbReference>
<evidence type="ECO:0000313" key="2">
    <source>
        <dbReference type="Proteomes" id="UP000815677"/>
    </source>
</evidence>
<proteinExistence type="predicted"/>
<keyword evidence="2" id="KW-1185">Reference proteome</keyword>
<dbReference type="EMBL" id="DF841500">
    <property type="protein sequence ID" value="GAT45553.1"/>
    <property type="molecule type" value="Genomic_DNA"/>
</dbReference>
<accession>A0ABQ0L338</accession>
<gene>
    <name evidence="1" type="ORF">MCHLO_03124</name>
</gene>
<evidence type="ECO:0000313" key="1">
    <source>
        <dbReference type="EMBL" id="GAT45553.1"/>
    </source>
</evidence>
<name>A0ABQ0L338_MYCCL</name>
<sequence length="191" mass="20030">MEMSDVDATNRARLISLLGSIPNGRCPEGWRLAGCFAIGGLTDIGFSKNADLLLVLSGSGRGVIDPKTGAVVARDDASDGDWLNERLLTCEGIGPLAGEEVQLAGLSGGGLPHGSGRGESLEVVSPNWPLGDLIFCSNFGSALVERFQSTCLRVASDHIRAFGFSWSGNSFVYATGSDVHVYVRLKTEVAG</sequence>
<reference evidence="1" key="1">
    <citation type="submission" date="2014-09" db="EMBL/GenBank/DDBJ databases">
        <title>Genome sequence of the luminous mushroom Mycena chlorophos for searching fungal bioluminescence genes.</title>
        <authorList>
            <person name="Tanaka Y."/>
            <person name="Kasuga D."/>
            <person name="Oba Y."/>
            <person name="Hase S."/>
            <person name="Sato K."/>
            <person name="Oba Y."/>
            <person name="Sakakibara Y."/>
        </authorList>
    </citation>
    <scope>NUCLEOTIDE SEQUENCE</scope>
</reference>
<protein>
    <submittedName>
        <fullName evidence="1">Uncharacterized protein</fullName>
    </submittedName>
</protein>
<organism evidence="1 2">
    <name type="scientific">Mycena chlorophos</name>
    <name type="common">Agaric fungus</name>
    <name type="synonym">Agaricus chlorophos</name>
    <dbReference type="NCBI Taxonomy" id="658473"/>
    <lineage>
        <taxon>Eukaryota</taxon>
        <taxon>Fungi</taxon>
        <taxon>Dikarya</taxon>
        <taxon>Basidiomycota</taxon>
        <taxon>Agaricomycotina</taxon>
        <taxon>Agaricomycetes</taxon>
        <taxon>Agaricomycetidae</taxon>
        <taxon>Agaricales</taxon>
        <taxon>Marasmiineae</taxon>
        <taxon>Mycenaceae</taxon>
        <taxon>Mycena</taxon>
    </lineage>
</organism>